<dbReference type="AlphaFoldDB" id="A0A0P6S2X2"/>
<organism evidence="2 3">
    <name type="scientific">Streptococcus phocae</name>
    <dbReference type="NCBI Taxonomy" id="119224"/>
    <lineage>
        <taxon>Bacteria</taxon>
        <taxon>Bacillati</taxon>
        <taxon>Bacillota</taxon>
        <taxon>Bacilli</taxon>
        <taxon>Lactobacillales</taxon>
        <taxon>Streptococcaceae</taxon>
        <taxon>Streptococcus</taxon>
    </lineage>
</organism>
<accession>A0A0P6S2X2</accession>
<name>A0A0P6S2X2_9STRE</name>
<gene>
    <name evidence="2" type="ORF">AKK44_01995</name>
</gene>
<feature type="compositionally biased region" description="Basic and acidic residues" evidence="1">
    <location>
        <begin position="51"/>
        <end position="67"/>
    </location>
</feature>
<evidence type="ECO:0000256" key="1">
    <source>
        <dbReference type="SAM" id="MobiDB-lite"/>
    </source>
</evidence>
<evidence type="ECO:0000313" key="2">
    <source>
        <dbReference type="EMBL" id="KPJ22925.1"/>
    </source>
</evidence>
<dbReference type="PATRIC" id="fig|119224.3.peg.1593"/>
<evidence type="ECO:0000313" key="3">
    <source>
        <dbReference type="Proteomes" id="UP000049578"/>
    </source>
</evidence>
<keyword evidence="3" id="KW-1185">Reference proteome</keyword>
<dbReference type="EMBL" id="LHQM01000007">
    <property type="protein sequence ID" value="KPJ22925.1"/>
    <property type="molecule type" value="Genomic_DNA"/>
</dbReference>
<proteinExistence type="predicted"/>
<dbReference type="STRING" id="119224.AKK44_01995"/>
<feature type="compositionally biased region" description="Polar residues" evidence="1">
    <location>
        <begin position="70"/>
        <end position="92"/>
    </location>
</feature>
<sequence length="205" mass="22590">MKKTKKIIFALALILALLLGSFIVLKSCGSKNVDKSGFDQKTSKTTQSSATDKKNTKSSSKKSDKNGSKTQQKVIKSPFQNSKNDTSTTKKSGVSEKHVTESSGPTVAQDSPIESKLSQSESEATTQLQGGFGGWEATSGTLELDKDTPVYAEPNKESSVVYMHSKGAIEWRRYFNENGEWWYMFLEKGGDEATQFYIAYSDVNH</sequence>
<dbReference type="RefSeq" id="WP_054278287.1">
    <property type="nucleotide sequence ID" value="NZ_LHQM01000007.1"/>
</dbReference>
<comment type="caution">
    <text evidence="2">The sequence shown here is derived from an EMBL/GenBank/DDBJ whole genome shotgun (WGS) entry which is preliminary data.</text>
</comment>
<feature type="region of interest" description="Disordered" evidence="1">
    <location>
        <begin position="34"/>
        <end position="122"/>
    </location>
</feature>
<reference evidence="2 3" key="1">
    <citation type="submission" date="2015-08" db="EMBL/GenBank/DDBJ databases">
        <title>Genome sequence of Streptococcus phocae subsp. phocae ATCC 51973T isolated from liver specimen obtained from seal.</title>
        <authorList>
            <person name="Avendano-Herrera R."/>
        </authorList>
    </citation>
    <scope>NUCLEOTIDE SEQUENCE [LARGE SCALE GENOMIC DNA]</scope>
    <source>
        <strain evidence="2 3">ATCC 51973</strain>
    </source>
</reference>
<protein>
    <submittedName>
        <fullName evidence="2">Uncharacterized protein</fullName>
    </submittedName>
</protein>
<dbReference type="Proteomes" id="UP000049578">
    <property type="component" value="Unassembled WGS sequence"/>
</dbReference>